<gene>
    <name evidence="3" type="ORF">DB44_DA00260</name>
</gene>
<dbReference type="PATRIC" id="fig|362787.3.peg.1224"/>
<name>A0A0C1JWZ1_9BACT</name>
<keyword evidence="2" id="KW-0812">Transmembrane</keyword>
<evidence type="ECO:0000313" key="4">
    <source>
        <dbReference type="Proteomes" id="UP000031465"/>
    </source>
</evidence>
<feature type="compositionally biased region" description="Low complexity" evidence="1">
    <location>
        <begin position="69"/>
        <end position="85"/>
    </location>
</feature>
<dbReference type="EMBL" id="JSAN01000073">
    <property type="protein sequence ID" value="KIC71772.1"/>
    <property type="molecule type" value="Genomic_DNA"/>
</dbReference>
<keyword evidence="2" id="KW-1133">Transmembrane helix</keyword>
<evidence type="ECO:0000256" key="2">
    <source>
        <dbReference type="SAM" id="Phobius"/>
    </source>
</evidence>
<feature type="transmembrane region" description="Helical" evidence="2">
    <location>
        <begin position="36"/>
        <end position="56"/>
    </location>
</feature>
<evidence type="ECO:0000313" key="3">
    <source>
        <dbReference type="EMBL" id="KIC71772.1"/>
    </source>
</evidence>
<protein>
    <submittedName>
        <fullName evidence="3">Uncharacterized protein</fullName>
    </submittedName>
</protein>
<sequence length="85" mass="9239">MKKLLMLTTAMAMLVGQVQGQEYYDETQAYDDSNRASTMSALLPIGALVVAAIIIATTDRHHHHHRDSSCSSSSHAHAHFSSSSL</sequence>
<feature type="region of interest" description="Disordered" evidence="1">
    <location>
        <begin position="63"/>
        <end position="85"/>
    </location>
</feature>
<keyword evidence="2" id="KW-0472">Membrane</keyword>
<accession>A0A0C1JWZ1</accession>
<evidence type="ECO:0000256" key="1">
    <source>
        <dbReference type="SAM" id="MobiDB-lite"/>
    </source>
</evidence>
<dbReference type="AlphaFoldDB" id="A0A0C1JWZ1"/>
<reference evidence="3 4" key="1">
    <citation type="journal article" date="2014" name="Mol. Biol. Evol.">
        <title>Massive expansion of Ubiquitination-related gene families within the Chlamydiae.</title>
        <authorList>
            <person name="Domman D."/>
            <person name="Collingro A."/>
            <person name="Lagkouvardos I."/>
            <person name="Gehre L."/>
            <person name="Weinmaier T."/>
            <person name="Rattei T."/>
            <person name="Subtil A."/>
            <person name="Horn M."/>
        </authorList>
    </citation>
    <scope>NUCLEOTIDE SEQUENCE [LARGE SCALE GENOMIC DNA]</scope>
    <source>
        <strain evidence="3 4">EI2</strain>
    </source>
</reference>
<comment type="caution">
    <text evidence="3">The sequence shown here is derived from an EMBL/GenBank/DDBJ whole genome shotgun (WGS) entry which is preliminary data.</text>
</comment>
<organism evidence="3 4">
    <name type="scientific">Candidatus Protochlamydia amoebophila</name>
    <dbReference type="NCBI Taxonomy" id="362787"/>
    <lineage>
        <taxon>Bacteria</taxon>
        <taxon>Pseudomonadati</taxon>
        <taxon>Chlamydiota</taxon>
        <taxon>Chlamydiia</taxon>
        <taxon>Parachlamydiales</taxon>
        <taxon>Parachlamydiaceae</taxon>
        <taxon>Candidatus Protochlamydia</taxon>
    </lineage>
</organism>
<proteinExistence type="predicted"/>
<dbReference type="Proteomes" id="UP000031465">
    <property type="component" value="Unassembled WGS sequence"/>
</dbReference>